<gene>
    <name evidence="1" type="ORF">MHYMCMPASI_00575</name>
</gene>
<accession>A0A8S4C2B3</accession>
<dbReference type="Proteomes" id="UP000837675">
    <property type="component" value="Unassembled WGS sequence"/>
</dbReference>
<evidence type="ECO:0000313" key="1">
    <source>
        <dbReference type="EMBL" id="CAG7592487.1"/>
    </source>
</evidence>
<protein>
    <submittedName>
        <fullName evidence="1">Uncharacterized protein</fullName>
    </submittedName>
</protein>
<keyword evidence="2" id="KW-1185">Reference proteome</keyword>
<name>A0A8S4C2B3_9ACAR</name>
<comment type="caution">
    <text evidence="1">The sequence shown here is derived from an EMBL/GenBank/DDBJ whole genome shotgun (WGS) entry which is preliminary data.</text>
</comment>
<evidence type="ECO:0000313" key="2">
    <source>
        <dbReference type="Proteomes" id="UP000837675"/>
    </source>
</evidence>
<dbReference type="EMBL" id="CAJVAF010000270">
    <property type="protein sequence ID" value="CAG7592487.1"/>
    <property type="molecule type" value="Genomic_DNA"/>
</dbReference>
<proteinExistence type="predicted"/>
<organism evidence="1 2">
    <name type="scientific">Hyalomma marginatum</name>
    <dbReference type="NCBI Taxonomy" id="34627"/>
    <lineage>
        <taxon>Eukaryota</taxon>
        <taxon>Metazoa</taxon>
        <taxon>Ecdysozoa</taxon>
        <taxon>Arthropoda</taxon>
        <taxon>Chelicerata</taxon>
        <taxon>Arachnida</taxon>
        <taxon>Acari</taxon>
        <taxon>Parasitiformes</taxon>
        <taxon>Ixodida</taxon>
        <taxon>Ixodoidea</taxon>
        <taxon>Ixodidae</taxon>
        <taxon>Hyalomminae</taxon>
        <taxon>Hyalomma</taxon>
    </lineage>
</organism>
<dbReference type="AlphaFoldDB" id="A0A8S4C2B3"/>
<sequence>MLELAKELMIEDYRLADLQSIPDDEIERKKHLGIL</sequence>
<reference evidence="1" key="1">
    <citation type="submission" date="2021-06" db="EMBL/GenBank/DDBJ databases">
        <authorList>
            <person name="Nardi T."/>
            <person name="Nardi T."/>
        </authorList>
    </citation>
    <scope>NUCLEOTIDE SEQUENCE</scope>
</reference>